<dbReference type="Pfam" id="PF12972">
    <property type="entry name" value="NAGLU_C"/>
    <property type="match status" value="1"/>
</dbReference>
<dbReference type="InterPro" id="IPR008979">
    <property type="entry name" value="Galactose-bd-like_sf"/>
</dbReference>
<dbReference type="Gene3D" id="3.20.20.80">
    <property type="entry name" value="Glycosidases"/>
    <property type="match status" value="1"/>
</dbReference>
<dbReference type="GO" id="GO:0005975">
    <property type="term" value="P:carbohydrate metabolic process"/>
    <property type="evidence" value="ECO:0007669"/>
    <property type="project" value="UniProtKB-ARBA"/>
</dbReference>
<dbReference type="PANTHER" id="PTHR12872:SF1">
    <property type="entry name" value="ALPHA-N-ACETYLGLUCOSAMINIDASE"/>
    <property type="match status" value="1"/>
</dbReference>
<name>A0A068NR67_FIMGI</name>
<dbReference type="Pfam" id="PF05089">
    <property type="entry name" value="NAGLU"/>
    <property type="match status" value="1"/>
</dbReference>
<dbReference type="eggNOG" id="COG3669">
    <property type="taxonomic scope" value="Bacteria"/>
</dbReference>
<dbReference type="AlphaFoldDB" id="A0A068NR67"/>
<organism evidence="3 4">
    <name type="scientific">Fimbriimonas ginsengisoli Gsoil 348</name>
    <dbReference type="NCBI Taxonomy" id="661478"/>
    <lineage>
        <taxon>Bacteria</taxon>
        <taxon>Bacillati</taxon>
        <taxon>Armatimonadota</taxon>
        <taxon>Fimbriimonadia</taxon>
        <taxon>Fimbriimonadales</taxon>
        <taxon>Fimbriimonadaceae</taxon>
        <taxon>Fimbriimonas</taxon>
    </lineage>
</organism>
<dbReference type="Gene3D" id="1.20.120.670">
    <property type="entry name" value="N-acetyl-b-d-glucoasminidase"/>
    <property type="match status" value="1"/>
</dbReference>
<evidence type="ECO:0000313" key="4">
    <source>
        <dbReference type="Proteomes" id="UP000027982"/>
    </source>
</evidence>
<dbReference type="Gene3D" id="2.60.120.260">
    <property type="entry name" value="Galactose-binding domain-like"/>
    <property type="match status" value="1"/>
</dbReference>
<reference evidence="3 4" key="1">
    <citation type="journal article" date="2014" name="PLoS ONE">
        <title>The first complete genome sequence of the class fimbriimonadia in the phylum armatimonadetes.</title>
        <authorList>
            <person name="Hu Z.Y."/>
            <person name="Wang Y.Z."/>
            <person name="Im W.T."/>
            <person name="Wang S.Y."/>
            <person name="Zhao G.P."/>
            <person name="Zheng H.J."/>
            <person name="Quan Z.X."/>
        </authorList>
    </citation>
    <scope>NUCLEOTIDE SEQUENCE [LARGE SCALE GENOMIC DNA]</scope>
    <source>
        <strain evidence="3">Gsoil 348</strain>
    </source>
</reference>
<accession>A0A068NR67</accession>
<dbReference type="InterPro" id="IPR000421">
    <property type="entry name" value="FA58C"/>
</dbReference>
<evidence type="ECO:0000256" key="1">
    <source>
        <dbReference type="ARBA" id="ARBA00022801"/>
    </source>
</evidence>
<dbReference type="InterPro" id="IPR017853">
    <property type="entry name" value="GH"/>
</dbReference>
<dbReference type="InterPro" id="IPR024733">
    <property type="entry name" value="NAGLU_tim-barrel"/>
</dbReference>
<dbReference type="SUPFAM" id="SSF51445">
    <property type="entry name" value="(Trans)glycosidases"/>
    <property type="match status" value="1"/>
</dbReference>
<dbReference type="PANTHER" id="PTHR12872">
    <property type="entry name" value="ALPHA-N-ACETYLGLUCOSAMINIDASE"/>
    <property type="match status" value="1"/>
</dbReference>
<keyword evidence="4" id="KW-1185">Reference proteome</keyword>
<dbReference type="Gene3D" id="3.30.379.10">
    <property type="entry name" value="Chitobiase/beta-hexosaminidase domain 2-like"/>
    <property type="match status" value="1"/>
</dbReference>
<dbReference type="Proteomes" id="UP000027982">
    <property type="component" value="Chromosome"/>
</dbReference>
<gene>
    <name evidence="3" type="ORF">OP10G_2568</name>
</gene>
<dbReference type="STRING" id="661478.OP10G_2568"/>
<dbReference type="InterPro" id="IPR029018">
    <property type="entry name" value="Hex-like_dom2"/>
</dbReference>
<dbReference type="SUPFAM" id="SSF49785">
    <property type="entry name" value="Galactose-binding domain-like"/>
    <property type="match status" value="1"/>
</dbReference>
<dbReference type="InterPro" id="IPR024732">
    <property type="entry name" value="NAGLU_C"/>
</dbReference>
<dbReference type="Pfam" id="PF00754">
    <property type="entry name" value="F5_F8_type_C"/>
    <property type="match status" value="1"/>
</dbReference>
<dbReference type="EMBL" id="CP007139">
    <property type="protein sequence ID" value="AIE85936.1"/>
    <property type="molecule type" value="Genomic_DNA"/>
</dbReference>
<sequence>MGVLRRTIGRSAEGFDLTLLPKRADGLDAFTVEAKNGRVAVAGTSAVAICRGAYEYLRDACHVQVNWSGSNVAMPGRLPDYARRTVVCPNQYRHYFNICTFGYSAVWWDWKRWQHEVDWMALHGINMPLALNGQEKIWQRVFRSYGLPDSSISRFFSGPAFLPWHWMGNLNEHGGPMPQSWIDGQVALQKKILKQERELGMTPVVSGFSGFVPVDFDKYQPGVKLSSPTAWAGFAPTTFVDVRNPKFVEIGKRYITEYRKEFGTDHFYLCDTFNEQNPQFSPETEKEDLAACGRSVYESIRQADPQGTWIMQGWLFYNARDYWTVPRVNALVSQVPKGRMVVLDLATSEYPVWKHQPAVRENGWIYNTLHNYGQSTGLFGALQYYADHATDDLNDPTHGRMLGMGLTMEGIDQNPVVYELMTDLMWRRDRINVKRWIGGYARSRYGGETNSTRAAWSYLLDSVYNKDASWARAAWRQRPNLGVSPGIYDIPSVRFATVMLDSEAERYAKNPLFERDLVDVAKTWLGGLADVHLVAAVASFDDDKAGYEKHKTIFFDLLHDMDRVMAVRPEHRLSTWIRDARSWGRTPEEKDRMEWNARMQVTIWGGPVLYDYANKEWAGLNEDFLRQRWQLFFDALEKGGSTGKLKAPDYAKWEEAWTRQTNAPRESKPEPVGPMVREMIHKYGGDDGDLAKLLGLNTDPGIAVGAKVRDSGGTEGNARPELAVDGHIDTGYWAASPAPRWLEIDLGHVRPTTGARIFPYYGDGRSYLYRIEVSEDGQNWRTVADASANELSATIRGHGHKWPSTPTRFLRVTMLHNSANVGVHLYEVRVFDN</sequence>
<dbReference type="KEGG" id="fgi:OP10G_2568"/>
<feature type="domain" description="F5/8 type C" evidence="2">
    <location>
        <begin position="691"/>
        <end position="833"/>
    </location>
</feature>
<dbReference type="PROSITE" id="PS50022">
    <property type="entry name" value="FA58C_3"/>
    <property type="match status" value="1"/>
</dbReference>
<dbReference type="InterPro" id="IPR024240">
    <property type="entry name" value="NAGLU_N"/>
</dbReference>
<evidence type="ECO:0000313" key="3">
    <source>
        <dbReference type="EMBL" id="AIE85936.1"/>
    </source>
</evidence>
<dbReference type="RefSeq" id="WP_025225511.1">
    <property type="nucleotide sequence ID" value="NZ_CP007139.1"/>
</dbReference>
<protein>
    <submittedName>
        <fullName evidence="3">Alpha-N-acetylglucosaminidase</fullName>
    </submittedName>
</protein>
<proteinExistence type="predicted"/>
<keyword evidence="1" id="KW-0378">Hydrolase</keyword>
<dbReference type="HOGENOM" id="CLU_011988_1_0_0"/>
<dbReference type="GO" id="GO:0016787">
    <property type="term" value="F:hydrolase activity"/>
    <property type="evidence" value="ECO:0007669"/>
    <property type="project" value="UniProtKB-KW"/>
</dbReference>
<evidence type="ECO:0000259" key="2">
    <source>
        <dbReference type="PROSITE" id="PS50022"/>
    </source>
</evidence>
<dbReference type="InterPro" id="IPR007781">
    <property type="entry name" value="NAGLU"/>
</dbReference>
<dbReference type="Pfam" id="PF12971">
    <property type="entry name" value="NAGLU_N"/>
    <property type="match status" value="1"/>
</dbReference>